<keyword evidence="14 29" id="KW-0560">Oxidoreductase</keyword>
<accession>A0AAN7PDW3</accession>
<dbReference type="InterPro" id="IPR036250">
    <property type="entry name" value="AcylCo_DH-like_C"/>
</dbReference>
<comment type="pathway">
    <text evidence="17">Amino-acid degradation; L-isoleucine degradation.</text>
</comment>
<dbReference type="GO" id="GO:0003853">
    <property type="term" value="F:short-chain 2-methyl fatty acyl-CoA dehydrogenase activity"/>
    <property type="evidence" value="ECO:0007669"/>
    <property type="project" value="UniProtKB-EC"/>
</dbReference>
<evidence type="ECO:0000256" key="7">
    <source>
        <dbReference type="ARBA" id="ARBA00022475"/>
    </source>
</evidence>
<evidence type="ECO:0000256" key="21">
    <source>
        <dbReference type="ARBA" id="ARBA00042821"/>
    </source>
</evidence>
<comment type="catalytic activity">
    <reaction evidence="28">
        <text>2-methylpropanoyl-CoA + oxidized [electron-transfer flavoprotein] + H(+) = 2-methylpropenoyl-CoA + reduced [electron-transfer flavoprotein]</text>
        <dbReference type="Rhea" id="RHEA:44180"/>
        <dbReference type="Rhea" id="RHEA-COMP:10685"/>
        <dbReference type="Rhea" id="RHEA-COMP:10686"/>
        <dbReference type="ChEBI" id="CHEBI:15378"/>
        <dbReference type="ChEBI" id="CHEBI:57338"/>
        <dbReference type="ChEBI" id="CHEBI:57692"/>
        <dbReference type="ChEBI" id="CHEBI:58307"/>
        <dbReference type="ChEBI" id="CHEBI:62500"/>
    </reaction>
    <physiologicalReaction direction="left-to-right" evidence="28">
        <dbReference type="Rhea" id="RHEA:44181"/>
    </physiologicalReaction>
</comment>
<gene>
    <name evidence="33" type="ORF">RN001_006272</name>
</gene>
<dbReference type="SUPFAM" id="SSF47203">
    <property type="entry name" value="Acyl-CoA dehydrogenase C-terminal domain-like"/>
    <property type="match status" value="1"/>
</dbReference>
<evidence type="ECO:0000256" key="20">
    <source>
        <dbReference type="ARBA" id="ARBA00041537"/>
    </source>
</evidence>
<keyword evidence="34" id="KW-1185">Reference proteome</keyword>
<evidence type="ECO:0000256" key="29">
    <source>
        <dbReference type="RuleBase" id="RU362125"/>
    </source>
</evidence>
<dbReference type="PANTHER" id="PTHR43884">
    <property type="entry name" value="ACYL-COA DEHYDROGENASE"/>
    <property type="match status" value="1"/>
</dbReference>
<feature type="transmembrane region" description="Helical" evidence="31">
    <location>
        <begin position="528"/>
        <end position="549"/>
    </location>
</feature>
<dbReference type="Proteomes" id="UP001353858">
    <property type="component" value="Unassembled WGS sequence"/>
</dbReference>
<feature type="transmembrane region" description="Helical" evidence="31">
    <location>
        <begin position="491"/>
        <end position="516"/>
    </location>
</feature>
<comment type="subcellular location">
    <subcellularLocation>
        <location evidence="2">Cell membrane</location>
        <topology evidence="2">Multi-pass membrane protein</topology>
    </subcellularLocation>
</comment>
<dbReference type="InterPro" id="IPR037069">
    <property type="entry name" value="AcylCoA_DH/ox_N_sf"/>
</dbReference>
<evidence type="ECO:0000256" key="31">
    <source>
        <dbReference type="SAM" id="Phobius"/>
    </source>
</evidence>
<dbReference type="FunFam" id="1.20.1250.20:FF:000218">
    <property type="entry name" value="facilitated trehalose transporter Tret1"/>
    <property type="match status" value="1"/>
</dbReference>
<dbReference type="InterPro" id="IPR006091">
    <property type="entry name" value="Acyl-CoA_Oxase/DH_mid-dom"/>
</dbReference>
<evidence type="ECO:0000256" key="27">
    <source>
        <dbReference type="ARBA" id="ARBA00049552"/>
    </source>
</evidence>
<comment type="catalytic activity">
    <reaction evidence="22">
        <text>2-methylbutanoyl-CoA + oxidized [electron-transfer flavoprotein] + H(+) = (2E)-2-methylbut-2-enoyl-CoA + reduced [electron-transfer flavoprotein]</text>
        <dbReference type="Rhea" id="RHEA:43780"/>
        <dbReference type="Rhea" id="RHEA-COMP:10685"/>
        <dbReference type="Rhea" id="RHEA-COMP:10686"/>
        <dbReference type="ChEBI" id="CHEBI:15378"/>
        <dbReference type="ChEBI" id="CHEBI:57336"/>
        <dbReference type="ChEBI" id="CHEBI:57337"/>
        <dbReference type="ChEBI" id="CHEBI:57692"/>
        <dbReference type="ChEBI" id="CHEBI:58307"/>
        <dbReference type="EC" id="1.3.8.5"/>
    </reaction>
    <physiologicalReaction direction="left-to-right" evidence="22">
        <dbReference type="Rhea" id="RHEA:43781"/>
    </physiologicalReaction>
</comment>
<dbReference type="GO" id="GO:0006631">
    <property type="term" value="P:fatty acid metabolic process"/>
    <property type="evidence" value="ECO:0007669"/>
    <property type="project" value="UniProtKB-KW"/>
</dbReference>
<dbReference type="Pfam" id="PF00083">
    <property type="entry name" value="Sugar_tr"/>
    <property type="match status" value="1"/>
</dbReference>
<dbReference type="Gene3D" id="1.10.540.10">
    <property type="entry name" value="Acyl-CoA dehydrogenase/oxidase, N-terminal domain"/>
    <property type="match status" value="1"/>
</dbReference>
<keyword evidence="6" id="KW-0813">Transport</keyword>
<evidence type="ECO:0000256" key="8">
    <source>
        <dbReference type="ARBA" id="ARBA00022597"/>
    </source>
</evidence>
<dbReference type="GO" id="GO:0022857">
    <property type="term" value="F:transmembrane transporter activity"/>
    <property type="evidence" value="ECO:0007669"/>
    <property type="project" value="InterPro"/>
</dbReference>
<comment type="pathway">
    <text evidence="3">Lipid metabolism; mitochondrial fatty acid beta-oxidation.</text>
</comment>
<evidence type="ECO:0000256" key="23">
    <source>
        <dbReference type="ARBA" id="ARBA00048307"/>
    </source>
</evidence>
<dbReference type="InterPro" id="IPR006089">
    <property type="entry name" value="Acyl-CoA_DH_CS"/>
</dbReference>
<evidence type="ECO:0000313" key="34">
    <source>
        <dbReference type="Proteomes" id="UP001353858"/>
    </source>
</evidence>
<comment type="catalytic activity">
    <reaction evidence="24">
        <text>(2R)-2-methylbutanoyl-CoA + oxidized [electron-transfer flavoprotein] + H(+) = ethylacryloyl-CoA + reduced [electron-transfer flavoprotein]</text>
        <dbReference type="Rhea" id="RHEA:65296"/>
        <dbReference type="Rhea" id="RHEA-COMP:10685"/>
        <dbReference type="Rhea" id="RHEA-COMP:10686"/>
        <dbReference type="ChEBI" id="CHEBI:15378"/>
        <dbReference type="ChEBI" id="CHEBI:57692"/>
        <dbReference type="ChEBI" id="CHEBI:58307"/>
        <dbReference type="ChEBI" id="CHEBI:156439"/>
        <dbReference type="ChEBI" id="CHEBI:156440"/>
    </reaction>
    <physiologicalReaction direction="left-to-right" evidence="24">
        <dbReference type="Rhea" id="RHEA:65297"/>
    </physiologicalReaction>
</comment>
<dbReference type="FunFam" id="1.20.140.10:FF:000004">
    <property type="entry name" value="Acyl-CoA dehydrogenase FadE25"/>
    <property type="match status" value="1"/>
</dbReference>
<evidence type="ECO:0000256" key="30">
    <source>
        <dbReference type="SAM" id="Coils"/>
    </source>
</evidence>
<dbReference type="Pfam" id="PF00441">
    <property type="entry name" value="Acyl-CoA_dh_1"/>
    <property type="match status" value="1"/>
</dbReference>
<evidence type="ECO:0000256" key="12">
    <source>
        <dbReference type="ARBA" id="ARBA00022832"/>
    </source>
</evidence>
<keyword evidence="15" id="KW-0443">Lipid metabolism</keyword>
<comment type="subunit">
    <text evidence="5">Homotetramer.</text>
</comment>
<dbReference type="PANTHER" id="PTHR43884:SF1">
    <property type="entry name" value="SHORT_BRANCHED CHAIN SPECIFIC ACYL-COA DEHYDROGENASE, MITOCHONDRIAL"/>
    <property type="match status" value="1"/>
</dbReference>
<evidence type="ECO:0000256" key="25">
    <source>
        <dbReference type="ARBA" id="ARBA00049096"/>
    </source>
</evidence>
<keyword evidence="13 31" id="KW-1133">Transmembrane helix</keyword>
<feature type="coiled-coil region" evidence="30">
    <location>
        <begin position="579"/>
        <end position="606"/>
    </location>
</feature>
<evidence type="ECO:0000256" key="14">
    <source>
        <dbReference type="ARBA" id="ARBA00023002"/>
    </source>
</evidence>
<comment type="catalytic activity">
    <reaction evidence="23">
        <text>valproyl-CoA + oxidized [electron-transfer flavoprotein] + H(+) = (2E)-2-propylpent-2-enoyl-CoA + reduced [electron-transfer flavoprotein]</text>
        <dbReference type="Rhea" id="RHEA:65344"/>
        <dbReference type="Rhea" id="RHEA-COMP:10685"/>
        <dbReference type="Rhea" id="RHEA-COMP:10686"/>
        <dbReference type="ChEBI" id="CHEBI:15378"/>
        <dbReference type="ChEBI" id="CHEBI:57692"/>
        <dbReference type="ChEBI" id="CHEBI:58307"/>
        <dbReference type="ChEBI" id="CHEBI:156457"/>
        <dbReference type="ChEBI" id="CHEBI:156458"/>
    </reaction>
    <physiologicalReaction direction="left-to-right" evidence="23">
        <dbReference type="Rhea" id="RHEA:65345"/>
    </physiologicalReaction>
</comment>
<evidence type="ECO:0000256" key="26">
    <source>
        <dbReference type="ARBA" id="ARBA00049192"/>
    </source>
</evidence>
<evidence type="ECO:0000256" key="15">
    <source>
        <dbReference type="ARBA" id="ARBA00023098"/>
    </source>
</evidence>
<comment type="catalytic activity">
    <reaction evidence="27">
        <text>(2S)-2-methylbutanoyl-CoA + oxidized [electron-transfer flavoprotein] + H(+) = (2E)-2-methylbut-2-enoyl-CoA + reduced [electron-transfer flavoprotein]</text>
        <dbReference type="Rhea" id="RHEA:48256"/>
        <dbReference type="Rhea" id="RHEA-COMP:10685"/>
        <dbReference type="Rhea" id="RHEA-COMP:10686"/>
        <dbReference type="ChEBI" id="CHEBI:15378"/>
        <dbReference type="ChEBI" id="CHEBI:57337"/>
        <dbReference type="ChEBI" id="CHEBI:57692"/>
        <dbReference type="ChEBI" id="CHEBI:58307"/>
        <dbReference type="ChEBI" id="CHEBI:88166"/>
    </reaction>
    <physiologicalReaction direction="left-to-right" evidence="27">
        <dbReference type="Rhea" id="RHEA:48257"/>
    </physiologicalReaction>
</comment>
<evidence type="ECO:0000256" key="5">
    <source>
        <dbReference type="ARBA" id="ARBA00011881"/>
    </source>
</evidence>
<evidence type="ECO:0000256" key="2">
    <source>
        <dbReference type="ARBA" id="ARBA00004651"/>
    </source>
</evidence>
<comment type="catalytic activity">
    <reaction evidence="26">
        <text>hexanoyl-CoA + oxidized [electron-transfer flavoprotein] + H(+) = (2E)-hexenoyl-CoA + reduced [electron-transfer flavoprotein]</text>
        <dbReference type="Rhea" id="RHEA:43464"/>
        <dbReference type="Rhea" id="RHEA-COMP:10685"/>
        <dbReference type="Rhea" id="RHEA-COMP:10686"/>
        <dbReference type="ChEBI" id="CHEBI:15378"/>
        <dbReference type="ChEBI" id="CHEBI:57692"/>
        <dbReference type="ChEBI" id="CHEBI:58307"/>
        <dbReference type="ChEBI" id="CHEBI:62077"/>
        <dbReference type="ChEBI" id="CHEBI:62620"/>
    </reaction>
    <physiologicalReaction direction="left-to-right" evidence="26">
        <dbReference type="Rhea" id="RHEA:43465"/>
    </physiologicalReaction>
</comment>
<feature type="transmembrane region" description="Helical" evidence="31">
    <location>
        <begin position="442"/>
        <end position="462"/>
    </location>
</feature>
<keyword evidence="12" id="KW-0276">Fatty acid metabolism</keyword>
<dbReference type="EMBL" id="JARPUR010000002">
    <property type="protein sequence ID" value="KAK4882953.1"/>
    <property type="molecule type" value="Genomic_DNA"/>
</dbReference>
<evidence type="ECO:0000256" key="10">
    <source>
        <dbReference type="ARBA" id="ARBA00022692"/>
    </source>
</evidence>
<name>A0AAN7PDW3_9COLE</name>
<evidence type="ECO:0000313" key="33">
    <source>
        <dbReference type="EMBL" id="KAK4882953.1"/>
    </source>
</evidence>
<dbReference type="FunFam" id="1.10.540.10:FF:000012">
    <property type="entry name" value="Acyl-CoA dehydrogenase short/branched chain"/>
    <property type="match status" value="1"/>
</dbReference>
<feature type="transmembrane region" description="Helical" evidence="31">
    <location>
        <begin position="555"/>
        <end position="573"/>
    </location>
</feature>
<evidence type="ECO:0000256" key="13">
    <source>
        <dbReference type="ARBA" id="ARBA00022989"/>
    </source>
</evidence>
<evidence type="ECO:0000256" key="28">
    <source>
        <dbReference type="ARBA" id="ARBA00051903"/>
    </source>
</evidence>
<evidence type="ECO:0000256" key="3">
    <source>
        <dbReference type="ARBA" id="ARBA00005198"/>
    </source>
</evidence>
<dbReference type="Pfam" id="PF02771">
    <property type="entry name" value="Acyl-CoA_dh_N"/>
    <property type="match status" value="1"/>
</dbReference>
<dbReference type="GO" id="GO:0005739">
    <property type="term" value="C:mitochondrion"/>
    <property type="evidence" value="ECO:0007669"/>
    <property type="project" value="TreeGrafter"/>
</dbReference>
<keyword evidence="30" id="KW-0175">Coiled coil</keyword>
<evidence type="ECO:0000256" key="4">
    <source>
        <dbReference type="ARBA" id="ARBA00009347"/>
    </source>
</evidence>
<dbReference type="InterPro" id="IPR020846">
    <property type="entry name" value="MFS_dom"/>
</dbReference>
<comment type="cofactor">
    <cofactor evidence="1 29">
        <name>FAD</name>
        <dbReference type="ChEBI" id="CHEBI:57692"/>
    </cofactor>
</comment>
<keyword evidence="16 31" id="KW-0472">Membrane</keyword>
<keyword evidence="7" id="KW-1003">Cell membrane</keyword>
<keyword evidence="11 29" id="KW-0274">FAD</keyword>
<proteinExistence type="inferred from homology"/>
<dbReference type="InterPro" id="IPR013786">
    <property type="entry name" value="AcylCoA_DH/ox_N"/>
</dbReference>
<keyword evidence="10 31" id="KW-0812">Transmembrane</keyword>
<comment type="catalytic activity">
    <reaction evidence="25">
        <text>butanoyl-CoA + oxidized [electron-transfer flavoprotein] + H(+) = (2E)-butenoyl-CoA + reduced [electron-transfer flavoprotein]</text>
        <dbReference type="Rhea" id="RHEA:24004"/>
        <dbReference type="Rhea" id="RHEA-COMP:10685"/>
        <dbReference type="Rhea" id="RHEA-COMP:10686"/>
        <dbReference type="ChEBI" id="CHEBI:15378"/>
        <dbReference type="ChEBI" id="CHEBI:57332"/>
        <dbReference type="ChEBI" id="CHEBI:57371"/>
        <dbReference type="ChEBI" id="CHEBI:57692"/>
        <dbReference type="ChEBI" id="CHEBI:58307"/>
    </reaction>
    <physiologicalReaction direction="left-to-right" evidence="25">
        <dbReference type="Rhea" id="RHEA:24005"/>
    </physiologicalReaction>
</comment>
<evidence type="ECO:0000256" key="6">
    <source>
        <dbReference type="ARBA" id="ARBA00022448"/>
    </source>
</evidence>
<dbReference type="EC" id="1.3.8.5" evidence="18"/>
<keyword evidence="9 29" id="KW-0285">Flavoprotein</keyword>
<dbReference type="Gene3D" id="1.20.140.10">
    <property type="entry name" value="Butyryl-CoA Dehydrogenase, subunit A, domain 3"/>
    <property type="match status" value="1"/>
</dbReference>
<evidence type="ECO:0000256" key="17">
    <source>
        <dbReference type="ARBA" id="ARBA00037895"/>
    </source>
</evidence>
<evidence type="ECO:0000256" key="11">
    <source>
        <dbReference type="ARBA" id="ARBA00022827"/>
    </source>
</evidence>
<dbReference type="InterPro" id="IPR009100">
    <property type="entry name" value="AcylCoA_DH/oxidase_NM_dom_sf"/>
</dbReference>
<organism evidence="33 34">
    <name type="scientific">Aquatica leii</name>
    <dbReference type="NCBI Taxonomy" id="1421715"/>
    <lineage>
        <taxon>Eukaryota</taxon>
        <taxon>Metazoa</taxon>
        <taxon>Ecdysozoa</taxon>
        <taxon>Arthropoda</taxon>
        <taxon>Hexapoda</taxon>
        <taxon>Insecta</taxon>
        <taxon>Pterygota</taxon>
        <taxon>Neoptera</taxon>
        <taxon>Endopterygota</taxon>
        <taxon>Coleoptera</taxon>
        <taxon>Polyphaga</taxon>
        <taxon>Elateriformia</taxon>
        <taxon>Elateroidea</taxon>
        <taxon>Lampyridae</taxon>
        <taxon>Luciolinae</taxon>
        <taxon>Aquatica</taxon>
    </lineage>
</organism>
<keyword evidence="8" id="KW-0762">Sugar transport</keyword>
<dbReference type="InterPro" id="IPR036259">
    <property type="entry name" value="MFS_trans_sf"/>
</dbReference>
<protein>
    <recommendedName>
        <fullName evidence="19">Short/branched chain specific acyl-CoA dehydrogenase, mitochondrial</fullName>
        <ecNumber evidence="18">1.3.8.5</ecNumber>
    </recommendedName>
    <alternativeName>
        <fullName evidence="21">2-methyl branched chain acyl-CoA dehydrogenase</fullName>
    </alternativeName>
    <alternativeName>
        <fullName evidence="20">2-methylbutyryl-coenzyme A dehydrogenase</fullName>
    </alternativeName>
</protein>
<evidence type="ECO:0000256" key="16">
    <source>
        <dbReference type="ARBA" id="ARBA00023136"/>
    </source>
</evidence>
<comment type="similarity">
    <text evidence="4 29">Belongs to the acyl-CoA dehydrogenase family.</text>
</comment>
<dbReference type="GO" id="GO:0050660">
    <property type="term" value="F:flavin adenine dinucleotide binding"/>
    <property type="evidence" value="ECO:0007669"/>
    <property type="project" value="InterPro"/>
</dbReference>
<dbReference type="InterPro" id="IPR005828">
    <property type="entry name" value="MFS_sugar_transport-like"/>
</dbReference>
<evidence type="ECO:0000256" key="24">
    <source>
        <dbReference type="ARBA" id="ARBA00048592"/>
    </source>
</evidence>
<evidence type="ECO:0000256" key="9">
    <source>
        <dbReference type="ARBA" id="ARBA00022630"/>
    </source>
</evidence>
<feature type="domain" description="Major facilitator superfamily (MFS) profile" evidence="32">
    <location>
        <begin position="401"/>
        <end position="683"/>
    </location>
</feature>
<dbReference type="PROSITE" id="PS50850">
    <property type="entry name" value="MFS"/>
    <property type="match status" value="1"/>
</dbReference>
<dbReference type="FunFam" id="2.40.110.10:FF:000001">
    <property type="entry name" value="Acyl-CoA dehydrogenase, mitochondrial"/>
    <property type="match status" value="1"/>
</dbReference>
<dbReference type="AlphaFoldDB" id="A0AAN7PDW3"/>
<reference evidence="34" key="1">
    <citation type="submission" date="2023-01" db="EMBL/GenBank/DDBJ databases">
        <title>Key to firefly adult light organ development and bioluminescence: homeobox transcription factors regulate luciferase expression and transportation to peroxisome.</title>
        <authorList>
            <person name="Fu X."/>
        </authorList>
    </citation>
    <scope>NUCLEOTIDE SEQUENCE [LARGE SCALE GENOMIC DNA]</scope>
</reference>
<dbReference type="SUPFAM" id="SSF56645">
    <property type="entry name" value="Acyl-CoA dehydrogenase NM domain-like"/>
    <property type="match status" value="1"/>
</dbReference>
<dbReference type="PROSITE" id="PS00073">
    <property type="entry name" value="ACYL_COA_DH_2"/>
    <property type="match status" value="1"/>
</dbReference>
<dbReference type="InterPro" id="IPR046373">
    <property type="entry name" value="Acyl-CoA_Oxase/DH_mid-dom_sf"/>
</dbReference>
<evidence type="ECO:0000256" key="18">
    <source>
        <dbReference type="ARBA" id="ARBA00039036"/>
    </source>
</evidence>
<dbReference type="Gene3D" id="2.40.110.10">
    <property type="entry name" value="Butyryl-CoA Dehydrogenase, subunit A, domain 2"/>
    <property type="match status" value="1"/>
</dbReference>
<evidence type="ECO:0000256" key="19">
    <source>
        <dbReference type="ARBA" id="ARBA00039850"/>
    </source>
</evidence>
<dbReference type="Gene3D" id="1.20.1250.20">
    <property type="entry name" value="MFS general substrate transporter like domains"/>
    <property type="match status" value="1"/>
</dbReference>
<evidence type="ECO:0000256" key="22">
    <source>
        <dbReference type="ARBA" id="ARBA00048235"/>
    </source>
</evidence>
<evidence type="ECO:0000259" key="32">
    <source>
        <dbReference type="PROSITE" id="PS50850"/>
    </source>
</evidence>
<comment type="caution">
    <text evidence="33">The sequence shown here is derived from an EMBL/GenBank/DDBJ whole genome shotgun (WGS) entry which is preliminary data.</text>
</comment>
<dbReference type="PROSITE" id="PS00072">
    <property type="entry name" value="ACYL_COA_DH_1"/>
    <property type="match status" value="1"/>
</dbReference>
<dbReference type="Pfam" id="PF02770">
    <property type="entry name" value="Acyl-CoA_dh_M"/>
    <property type="match status" value="1"/>
</dbReference>
<dbReference type="InterPro" id="IPR009075">
    <property type="entry name" value="AcylCo_DH/oxidase_C"/>
</dbReference>
<dbReference type="SUPFAM" id="SSF103473">
    <property type="entry name" value="MFS general substrate transporter"/>
    <property type="match status" value="1"/>
</dbReference>
<dbReference type="GO" id="GO:0005886">
    <property type="term" value="C:plasma membrane"/>
    <property type="evidence" value="ECO:0007669"/>
    <property type="project" value="UniProtKB-SubCell"/>
</dbReference>
<evidence type="ECO:0000256" key="1">
    <source>
        <dbReference type="ARBA" id="ARBA00001974"/>
    </source>
</evidence>
<sequence length="683" mass="74788">MNGCRTLLTKKVTPTITNAFKKTFVTSSAKSQQAQTSQTVQYADNPKPLTFLTEDEAMMKETVRRLAVDQIGPHVRDMDRDHFIKQPIIDMLFENGLMGIEIDTEYGGAGCGFMTTILTVEEISKVDPAVAVLVDLQNTLINNVIVKMGNKEQKEKYLPLLATKMCSSFALTEPSSGSDAFALKTTAKKDGSDYIINGSKMWISNSDVAGVFLIMANANPSAGYKGITCFIVDRDTPGFTIAKPENKLGICASGTCMLSFDNVRVPETSILGGFGQGYKIAAGFLNEGRVGIAAQMVGLAQGCFDATIPYTLERTQFKSPVYKFQGMQHQIAQIASQIEAARLLTYNAARLVEAGQPFVKEASMAKYIAADVAQQTTIKCIDWMGGVGFTKDFIQEKFYRDAKIVCIPNLVNGLQLAWPSPSIPILISADSPIALTFEETSYFGVIPFIASIACSPVFAKIVDNVGRKYTILQMALPQLLAWLLIRFAKSLATLYCARALIGVSEAGVLISVPMYIGEIVEPKIRGKLGSLPAFSLYLGQFLMNVIGSYNSIETTALICCVFPIVFFICFLFCPESPYYLLMKNRARQAEDSLKRLRNNFEQVELDTIKSDVQRQMSETKSIKDLFVVPSNRKALLIAVGVRSAHQLSGISAFTVYTQYIFEKSDTVLPSSTAAIMFSALGLG</sequence>